<protein>
    <recommendedName>
        <fullName evidence="6">Helicase XPB/Ssl2 N-terminal domain-containing protein</fullName>
    </recommendedName>
</protein>
<reference evidence="5" key="1">
    <citation type="journal article" date="2019" name="Int. J. Syst. Evol. Microbiol.">
        <title>The Global Catalogue of Microorganisms (GCM) 10K type strain sequencing project: providing services to taxonomists for standard genome sequencing and annotation.</title>
        <authorList>
            <consortium name="The Broad Institute Genomics Platform"/>
            <consortium name="The Broad Institute Genome Sequencing Center for Infectious Disease"/>
            <person name="Wu L."/>
            <person name="Ma J."/>
        </authorList>
    </citation>
    <scope>NUCLEOTIDE SEQUENCE [LARGE SCALE GENOMIC DNA]</scope>
    <source>
        <strain evidence="5">JCM 13249</strain>
    </source>
</reference>
<comment type="caution">
    <text evidence="4">The sequence shown here is derived from an EMBL/GenBank/DDBJ whole genome shotgun (WGS) entry which is preliminary data.</text>
</comment>
<accession>A0ABP4W4I9</accession>
<dbReference type="Proteomes" id="UP001500655">
    <property type="component" value="Unassembled WGS sequence"/>
</dbReference>
<feature type="domain" description="Helicase XPB/Ssl2 N-terminal" evidence="3">
    <location>
        <begin position="521"/>
        <end position="638"/>
    </location>
</feature>
<feature type="region of interest" description="Disordered" evidence="1">
    <location>
        <begin position="718"/>
        <end position="745"/>
    </location>
</feature>
<organism evidence="4 5">
    <name type="scientific">Luedemannella helvata</name>
    <dbReference type="NCBI Taxonomy" id="349315"/>
    <lineage>
        <taxon>Bacteria</taxon>
        <taxon>Bacillati</taxon>
        <taxon>Actinomycetota</taxon>
        <taxon>Actinomycetes</taxon>
        <taxon>Micromonosporales</taxon>
        <taxon>Micromonosporaceae</taxon>
        <taxon>Luedemannella</taxon>
    </lineage>
</organism>
<evidence type="ECO:0008006" key="6">
    <source>
        <dbReference type="Google" id="ProtNLM"/>
    </source>
</evidence>
<dbReference type="InterPro" id="IPR026881">
    <property type="entry name" value="WYL_dom"/>
</dbReference>
<dbReference type="EMBL" id="BAAALS010000006">
    <property type="protein sequence ID" value="GAA1745494.1"/>
    <property type="molecule type" value="Genomic_DNA"/>
</dbReference>
<dbReference type="InterPro" id="IPR032830">
    <property type="entry name" value="XPB/Ssl2_N"/>
</dbReference>
<feature type="domain" description="WYL" evidence="2">
    <location>
        <begin position="781"/>
        <end position="839"/>
    </location>
</feature>
<keyword evidence="5" id="KW-1185">Reference proteome</keyword>
<dbReference type="PROSITE" id="PS52050">
    <property type="entry name" value="WYL"/>
    <property type="match status" value="1"/>
</dbReference>
<proteinExistence type="predicted"/>
<sequence length="841" mass="86686">MTYPDLGTWLSSLDADALARIVANRAEARLPRPARTLTELVARLSRRSATLTALYTSHTPATQVVEMVAALDVGPAAPLAQLAAGLGVTPDDPELARVLDWLADRALAWRVGDVLCVPPALLEAFPQPHRLGPPVEYAYNQLTARDLHGIATAWRLPAGRTKREVLAALVAAAADGAAVRAVVAAAPAGVRDFVTHVAWHGPAVSEQGYTRTSGTVRDDVVWGLRNGLFVPDDWDTAVMPAEIAMALRGPDWRPPFDPHPPAARTAPVAADALRRESAAAATSALERAGAVLGAAALAPVALLKSGGVGSRELKRLAKASGTGPGDVRLWLEIGYTGGLLAIEETSVLATEAYDRWLRAEPADRLATLAAAWWQLPAAPTGTGAGGGAAAWVGGGGLTATSAAPADTTSTPALLRDATGTVLVMLRQAVLRAVAALAPGESVADPADVARLVRWQVPAVMDLLPDGDAFTCACWQEAGTLGIVAHGALTPLGAALAADDPGALRAAGRDLLGTATTSATFQADLTVVVPGSPAGDLADLLDSAADRESRGGASVWRFSAASVRRALDAGTDGPALTAALTAASTTGALPQPLTYLIADAGRRHGEVRVRAVGCVLHSADASLLAEVAKARPLARLGLVPLAPTVLTSAAGPAETVAALRSAGYAPAAEDATGAIVVDRPSPRRASPTAWSEADLGAAPIAEAAPEDPTAPEIAAAILAGPPLEPSRRATRGPRPARVPGQTRRPGLVDDLDELDGDDAHDLLHELIGAHARGLSDQEICLLADALTAEESVKITYRDAEGDVTHRVIEPLALDGHVLEAWCRLRDDERVFALSRISSVTPA</sequence>
<evidence type="ECO:0000313" key="4">
    <source>
        <dbReference type="EMBL" id="GAA1745494.1"/>
    </source>
</evidence>
<evidence type="ECO:0000313" key="5">
    <source>
        <dbReference type="Proteomes" id="UP001500655"/>
    </source>
</evidence>
<dbReference type="RefSeq" id="WP_344078433.1">
    <property type="nucleotide sequence ID" value="NZ_BAAALS010000006.1"/>
</dbReference>
<evidence type="ECO:0000259" key="3">
    <source>
        <dbReference type="Pfam" id="PF13625"/>
    </source>
</evidence>
<dbReference type="Pfam" id="PF13280">
    <property type="entry name" value="WYL"/>
    <property type="match status" value="1"/>
</dbReference>
<evidence type="ECO:0000256" key="1">
    <source>
        <dbReference type="SAM" id="MobiDB-lite"/>
    </source>
</evidence>
<dbReference type="Pfam" id="PF13625">
    <property type="entry name" value="Helicase_C_3"/>
    <property type="match status" value="1"/>
</dbReference>
<name>A0ABP4W4I9_9ACTN</name>
<gene>
    <name evidence="4" type="ORF">GCM10009681_15500</name>
</gene>
<evidence type="ECO:0000259" key="2">
    <source>
        <dbReference type="Pfam" id="PF13280"/>
    </source>
</evidence>